<protein>
    <submittedName>
        <fullName evidence="1">Uncharacterized protein</fullName>
    </submittedName>
</protein>
<evidence type="ECO:0000313" key="1">
    <source>
        <dbReference type="EMBL" id="PIO97400.1"/>
    </source>
</evidence>
<accession>A0A2G9WTD9</accession>
<gene>
    <name evidence="1" type="ORF">CJ014_20460</name>
</gene>
<comment type="caution">
    <text evidence="1">The sequence shown here is derived from an EMBL/GenBank/DDBJ whole genome shotgun (WGS) entry which is preliminary data.</text>
</comment>
<organism evidence="1 2">
    <name type="scientific">Pleomorphomonas carboxyditropha</name>
    <dbReference type="NCBI Taxonomy" id="2023338"/>
    <lineage>
        <taxon>Bacteria</taxon>
        <taxon>Pseudomonadati</taxon>
        <taxon>Pseudomonadota</taxon>
        <taxon>Alphaproteobacteria</taxon>
        <taxon>Hyphomicrobiales</taxon>
        <taxon>Pleomorphomonadaceae</taxon>
        <taxon>Pleomorphomonas</taxon>
    </lineage>
</organism>
<dbReference type="Proteomes" id="UP000231070">
    <property type="component" value="Unassembled WGS sequence"/>
</dbReference>
<keyword evidence="2" id="KW-1185">Reference proteome</keyword>
<proteinExistence type="predicted"/>
<dbReference type="EMBL" id="NQVN01000018">
    <property type="protein sequence ID" value="PIO97400.1"/>
    <property type="molecule type" value="Genomic_DNA"/>
</dbReference>
<name>A0A2G9WTD9_9HYPH</name>
<sequence length="141" mass="16148">MTRAKLLSQVFDPYNAYTTTNNIADMIVASQDTHKTSDRTNRNGRIVLCCNLLFRFKRHPLAFHSGSLKLDCPIKDHIPHLIDNTNKNPTVDKIDHFRKFNSAIFVQGVNQLCRQALLKKSTTIFFKKILNRSDGLPITSF</sequence>
<evidence type="ECO:0000313" key="2">
    <source>
        <dbReference type="Proteomes" id="UP000231070"/>
    </source>
</evidence>
<reference evidence="1 2" key="1">
    <citation type="submission" date="2017-08" db="EMBL/GenBank/DDBJ databases">
        <title>Pleomorphomonas carboxidotrophicus sp. nov., a new mesophilic hydrogenogenic carboxidotroph.</title>
        <authorList>
            <person name="Esquivel-Elizondo S."/>
            <person name="Krajmalnik-Brown R."/>
            <person name="Maldonado J."/>
        </authorList>
    </citation>
    <scope>NUCLEOTIDE SEQUENCE [LARGE SCALE GENOMIC DNA]</scope>
    <source>
        <strain evidence="1 2">SVCO-16</strain>
    </source>
</reference>
<dbReference type="AlphaFoldDB" id="A0A2G9WTD9"/>